<dbReference type="RefSeq" id="WP_248207069.1">
    <property type="nucleotide sequence ID" value="NZ_JALNMH010000005.1"/>
</dbReference>
<dbReference type="EMBL" id="JALNMH010000005">
    <property type="protein sequence ID" value="MCK7593475.1"/>
    <property type="molecule type" value="Genomic_DNA"/>
</dbReference>
<evidence type="ECO:0000313" key="2">
    <source>
        <dbReference type="EMBL" id="MCK7593475.1"/>
    </source>
</evidence>
<keyword evidence="3" id="KW-1185">Reference proteome</keyword>
<dbReference type="Pfam" id="PF09912">
    <property type="entry name" value="DUF2141"/>
    <property type="match status" value="1"/>
</dbReference>
<dbReference type="InterPro" id="IPR018673">
    <property type="entry name" value="DUF2141"/>
</dbReference>
<dbReference type="Proteomes" id="UP001431449">
    <property type="component" value="Unassembled WGS sequence"/>
</dbReference>
<gene>
    <name evidence="2" type="ORF">M0G41_07320</name>
</gene>
<sequence length="138" mass="14439">MRPALIAALLALAAAPLDAATLAVEVQGIAAQSGQLSLALYGSEAGWKGEAKPVDRRVGKPDGSSALRFTFVNLPPGRYAVRVAHDENGNGKLDTNFIGIPKEGVGSSNNPQVMRAPRFDEAVFELGEDDLGISIVLN</sequence>
<protein>
    <submittedName>
        <fullName evidence="2">DUF2141 domain-containing protein</fullName>
    </submittedName>
</protein>
<proteinExistence type="predicted"/>
<name>A0ABT0GHH7_9GAMM</name>
<keyword evidence="1" id="KW-0732">Signal</keyword>
<organism evidence="2 3">
    <name type="scientific">Pseudomarimonas salicorniae</name>
    <dbReference type="NCBI Taxonomy" id="2933270"/>
    <lineage>
        <taxon>Bacteria</taxon>
        <taxon>Pseudomonadati</taxon>
        <taxon>Pseudomonadota</taxon>
        <taxon>Gammaproteobacteria</taxon>
        <taxon>Lysobacterales</taxon>
        <taxon>Lysobacteraceae</taxon>
        <taxon>Pseudomarimonas</taxon>
    </lineage>
</organism>
<evidence type="ECO:0000256" key="1">
    <source>
        <dbReference type="SAM" id="SignalP"/>
    </source>
</evidence>
<evidence type="ECO:0000313" key="3">
    <source>
        <dbReference type="Proteomes" id="UP001431449"/>
    </source>
</evidence>
<feature type="signal peptide" evidence="1">
    <location>
        <begin position="1"/>
        <end position="19"/>
    </location>
</feature>
<accession>A0ABT0GHH7</accession>
<comment type="caution">
    <text evidence="2">The sequence shown here is derived from an EMBL/GenBank/DDBJ whole genome shotgun (WGS) entry which is preliminary data.</text>
</comment>
<feature type="chain" id="PRO_5045248102" evidence="1">
    <location>
        <begin position="20"/>
        <end position="138"/>
    </location>
</feature>
<reference evidence="2" key="1">
    <citation type="submission" date="2022-04" db="EMBL/GenBank/DDBJ databases">
        <title>Lysobacter sp. CAU 1642 isolated from sea sand.</title>
        <authorList>
            <person name="Kim W."/>
        </authorList>
    </citation>
    <scope>NUCLEOTIDE SEQUENCE</scope>
    <source>
        <strain evidence="2">CAU 1642</strain>
    </source>
</reference>